<name>A0ABQ0BFE8_9FIRM</name>
<evidence type="ECO:0000313" key="2">
    <source>
        <dbReference type="Proteomes" id="UP001600943"/>
    </source>
</evidence>
<evidence type="ECO:0000313" key="1">
    <source>
        <dbReference type="EMBL" id="GAA6410177.1"/>
    </source>
</evidence>
<dbReference type="Proteomes" id="UP001600943">
    <property type="component" value="Unassembled WGS sequence"/>
</dbReference>
<dbReference type="EMBL" id="BAABYW010000001">
    <property type="protein sequence ID" value="GAA6410177.1"/>
    <property type="molecule type" value="Genomic_DNA"/>
</dbReference>
<keyword evidence="2" id="KW-1185">Reference proteome</keyword>
<reference evidence="1 2" key="1">
    <citation type="submission" date="2024-04" db="EMBL/GenBank/DDBJ databases">
        <title>Defined microbial consortia suppress multidrug-resistant proinflammatory Enterobacteriaceae via ecological control.</title>
        <authorList>
            <person name="Furuichi M."/>
            <person name="Kawaguchi T."/>
            <person name="Pust M."/>
            <person name="Yasuma K."/>
            <person name="Plichta D."/>
            <person name="Hasegawa N."/>
            <person name="Ohya T."/>
            <person name="Bhattarai S."/>
            <person name="Sasajima S."/>
            <person name="Aoto Y."/>
            <person name="Tuganbaev T."/>
            <person name="Yaginuma M."/>
            <person name="Ueda M."/>
            <person name="Okahashi N."/>
            <person name="Amafuji K."/>
            <person name="Kiridooshi Y."/>
            <person name="Sugita K."/>
            <person name="Strazar M."/>
            <person name="Skelly A."/>
            <person name="Suda W."/>
            <person name="Hattori M."/>
            <person name="Nakamoto N."/>
            <person name="Caballero S."/>
            <person name="Norman J."/>
            <person name="Olle B."/>
            <person name="Tanoue T."/>
            <person name="Arita M."/>
            <person name="Bucci V."/>
            <person name="Atarashi K."/>
            <person name="Xavier R."/>
            <person name="Honda K."/>
        </authorList>
    </citation>
    <scope>NUCLEOTIDE SEQUENCE [LARGE SCALE GENOMIC DNA]</scope>
    <source>
        <strain evidence="2">k04-0078-D8-1</strain>
    </source>
</reference>
<proteinExistence type="predicted"/>
<sequence length="74" mass="8672">MFIHDRYEETVRLVRKISLLSSFRIRAPDDEYEIAFLAVIMEVVGMENLFGQNREGRSCNCKMCGRENSIKIKN</sequence>
<accession>A0ABQ0BFE8</accession>
<comment type="caution">
    <text evidence="1">The sequence shown here is derived from an EMBL/GenBank/DDBJ whole genome shotgun (WGS) entry which is preliminary data.</text>
</comment>
<gene>
    <name evidence="1" type="ORF">K040078D81_42940</name>
</gene>
<protein>
    <submittedName>
        <fullName evidence="1">Uncharacterized protein</fullName>
    </submittedName>
</protein>
<organism evidence="1 2">
    <name type="scientific">Blautia hominis</name>
    <dbReference type="NCBI Taxonomy" id="2025493"/>
    <lineage>
        <taxon>Bacteria</taxon>
        <taxon>Bacillati</taxon>
        <taxon>Bacillota</taxon>
        <taxon>Clostridia</taxon>
        <taxon>Lachnospirales</taxon>
        <taxon>Lachnospiraceae</taxon>
        <taxon>Blautia</taxon>
    </lineage>
</organism>